<dbReference type="Pfam" id="PF07728">
    <property type="entry name" value="AAA_5"/>
    <property type="match status" value="1"/>
</dbReference>
<organism evidence="3 4">
    <name type="scientific">Catenulispora pinistramenti</name>
    <dbReference type="NCBI Taxonomy" id="2705254"/>
    <lineage>
        <taxon>Bacteria</taxon>
        <taxon>Bacillati</taxon>
        <taxon>Actinomycetota</taxon>
        <taxon>Actinomycetes</taxon>
        <taxon>Catenulisporales</taxon>
        <taxon>Catenulisporaceae</taxon>
        <taxon>Catenulispora</taxon>
    </lineage>
</organism>
<dbReference type="PANTHER" id="PTHR42759:SF1">
    <property type="entry name" value="MAGNESIUM-CHELATASE SUBUNIT CHLD"/>
    <property type="match status" value="1"/>
</dbReference>
<keyword evidence="4" id="KW-1185">Reference proteome</keyword>
<dbReference type="PANTHER" id="PTHR42759">
    <property type="entry name" value="MOXR FAMILY PROTEIN"/>
    <property type="match status" value="1"/>
</dbReference>
<evidence type="ECO:0000313" key="4">
    <source>
        <dbReference type="Proteomes" id="UP000730482"/>
    </source>
</evidence>
<proteinExistence type="predicted"/>
<dbReference type="EMBL" id="JAAFYZ010000003">
    <property type="protein sequence ID" value="MBS2545517.1"/>
    <property type="molecule type" value="Genomic_DNA"/>
</dbReference>
<evidence type="ECO:0000259" key="2">
    <source>
        <dbReference type="Pfam" id="PF07728"/>
    </source>
</evidence>
<accession>A0ABS5KGT5</accession>
<evidence type="ECO:0000313" key="3">
    <source>
        <dbReference type="EMBL" id="MBS2545517.1"/>
    </source>
</evidence>
<dbReference type="Proteomes" id="UP000730482">
    <property type="component" value="Unassembled WGS sequence"/>
</dbReference>
<dbReference type="RefSeq" id="WP_212007181.1">
    <property type="nucleotide sequence ID" value="NZ_JAAFYZ010000003.1"/>
</dbReference>
<feature type="compositionally biased region" description="Basic residues" evidence="1">
    <location>
        <begin position="12"/>
        <end position="22"/>
    </location>
</feature>
<comment type="caution">
    <text evidence="3">The sequence shown here is derived from an EMBL/GenBank/DDBJ whole genome shotgun (WGS) entry which is preliminary data.</text>
</comment>
<dbReference type="InterPro" id="IPR027417">
    <property type="entry name" value="P-loop_NTPase"/>
</dbReference>
<feature type="region of interest" description="Disordered" evidence="1">
    <location>
        <begin position="1"/>
        <end position="28"/>
    </location>
</feature>
<evidence type="ECO:0000256" key="1">
    <source>
        <dbReference type="SAM" id="MobiDB-lite"/>
    </source>
</evidence>
<protein>
    <submittedName>
        <fullName evidence="3">AAA family ATPase</fullName>
    </submittedName>
</protein>
<feature type="domain" description="ATPase dynein-related AAA" evidence="2">
    <location>
        <begin position="228"/>
        <end position="356"/>
    </location>
</feature>
<dbReference type="InterPro" id="IPR050764">
    <property type="entry name" value="CbbQ/NirQ/NorQ/GpvN"/>
</dbReference>
<name>A0ABS5KGT5_9ACTN</name>
<feature type="region of interest" description="Disordered" evidence="1">
    <location>
        <begin position="108"/>
        <end position="209"/>
    </location>
</feature>
<feature type="compositionally biased region" description="Low complexity" evidence="1">
    <location>
        <begin position="108"/>
        <end position="164"/>
    </location>
</feature>
<reference evidence="3 4" key="1">
    <citation type="submission" date="2020-02" db="EMBL/GenBank/DDBJ databases">
        <title>Acidophilic actinobacteria isolated from forest soil.</title>
        <authorList>
            <person name="Golinska P."/>
        </authorList>
    </citation>
    <scope>NUCLEOTIDE SEQUENCE [LARGE SCALE GENOMIC DNA]</scope>
    <source>
        <strain evidence="3 4">NL8</strain>
    </source>
</reference>
<sequence length="455" mass="46843">MTNKSVPAGKTKAGKAKTGKTKTGKDKAVRGQLRAAAAAHLAAAPHDEHTVTQVAKTLDASGGAVGNALMALAAAGHARLTCEKPRRFRATDTTASAARFTVPVTAPKATPTAASQTPVPAPAAVTDAPAPAPTTSAATTGTPAGKPSGTPASTSAPVATVTAAEKQAGRKRDPKPVASLETAQPETAPSDAGPVIRPNGQAYHPRDLGGHRDVEVLRRLRDAGVAALLYGPPGTGKTSMVEAAFTDLITVAGDNDTTVADLVGEYTQNPDGTYEFVHGPLVVAMREGRALLIDDATLIPANVLAVLYPALDGRREIYIKAHKNEAVTAAPGFYVIAGHNPGAHGAVLTEALSSRFCFQVEVSSDLDLAKDLGIHPKAITVAKNLRRRVGTGDVSWCPNLRELLGFRTIAEVLGDEVAFANLIGIAPVEDREAVAEAVTTALGREVASLALGKRL</sequence>
<dbReference type="InterPro" id="IPR011704">
    <property type="entry name" value="ATPase_dyneun-rel_AAA"/>
</dbReference>
<gene>
    <name evidence="3" type="ORF">KGQ19_01405</name>
</gene>
<dbReference type="SUPFAM" id="SSF52540">
    <property type="entry name" value="P-loop containing nucleoside triphosphate hydrolases"/>
    <property type="match status" value="1"/>
</dbReference>
<dbReference type="Gene3D" id="3.40.50.300">
    <property type="entry name" value="P-loop containing nucleotide triphosphate hydrolases"/>
    <property type="match status" value="1"/>
</dbReference>